<name>A0A9P7RNL2_9AGAR</name>
<keyword evidence="2" id="KW-0812">Transmembrane</keyword>
<organism evidence="3 4">
    <name type="scientific">Marasmius oreades</name>
    <name type="common">fairy-ring Marasmius</name>
    <dbReference type="NCBI Taxonomy" id="181124"/>
    <lineage>
        <taxon>Eukaryota</taxon>
        <taxon>Fungi</taxon>
        <taxon>Dikarya</taxon>
        <taxon>Basidiomycota</taxon>
        <taxon>Agaricomycotina</taxon>
        <taxon>Agaricomycetes</taxon>
        <taxon>Agaricomycetidae</taxon>
        <taxon>Agaricales</taxon>
        <taxon>Marasmiineae</taxon>
        <taxon>Marasmiaceae</taxon>
        <taxon>Marasmius</taxon>
    </lineage>
</organism>
<evidence type="ECO:0000313" key="3">
    <source>
        <dbReference type="EMBL" id="KAG7086203.1"/>
    </source>
</evidence>
<dbReference type="PANTHER" id="PTHR37488:SF2">
    <property type="entry name" value="DUF1275 DOMAIN-CONTAINING PROTEIN"/>
    <property type="match status" value="1"/>
</dbReference>
<dbReference type="AlphaFoldDB" id="A0A9P7RNL2"/>
<keyword evidence="2" id="KW-0472">Membrane</keyword>
<evidence type="ECO:0008006" key="5">
    <source>
        <dbReference type="Google" id="ProtNLM"/>
    </source>
</evidence>
<keyword evidence="4" id="KW-1185">Reference proteome</keyword>
<dbReference type="EMBL" id="CM032190">
    <property type="protein sequence ID" value="KAG7086203.1"/>
    <property type="molecule type" value="Genomic_DNA"/>
</dbReference>
<dbReference type="OrthoDB" id="5288586at2759"/>
<proteinExistence type="predicted"/>
<evidence type="ECO:0000313" key="4">
    <source>
        <dbReference type="Proteomes" id="UP001049176"/>
    </source>
</evidence>
<dbReference type="PANTHER" id="PTHR37488">
    <property type="entry name" value="DUF1275 DOMAIN-CONTAINING PROTEIN"/>
    <property type="match status" value="1"/>
</dbReference>
<comment type="caution">
    <text evidence="3">The sequence shown here is derived from an EMBL/GenBank/DDBJ whole genome shotgun (WGS) entry which is preliminary data.</text>
</comment>
<accession>A0A9P7RNL2</accession>
<protein>
    <recommendedName>
        <fullName evidence="5">DUF1275 domain protein</fullName>
    </recommendedName>
</protein>
<feature type="transmembrane region" description="Helical" evidence="2">
    <location>
        <begin position="37"/>
        <end position="55"/>
    </location>
</feature>
<reference evidence="3" key="1">
    <citation type="journal article" date="2021" name="Genome Biol. Evol.">
        <title>The assembled and annotated genome of the fairy-ring fungus Marasmius oreades.</title>
        <authorList>
            <person name="Hiltunen M."/>
            <person name="Ament-Velasquez S.L."/>
            <person name="Johannesson H."/>
        </authorList>
    </citation>
    <scope>NUCLEOTIDE SEQUENCE</scope>
    <source>
        <strain evidence="3">03SP1</strain>
    </source>
</reference>
<sequence length="269" mass="29343">MAVEDNETTPLLPGASGTDRKSRIKSKLRERVDVKDCIPILILMNFITGFLDAISYTTLRIWAAFQTGNSIQLSLALSRLTALPNEIPEHSSRLSHAFTTSDLVAIASLSFFNLGAWAGGYLFNTPAGKTRGWMILSTTIQIFLTIISALVVLHPQPDDSDTRMRRHISLVVIAISLGMQGIQAKKLGTSQFGTSLVLTTAWVDMMNSPIWVPNIRDSKALPIISLIFGGFVGGIILRYSDIFVALGAVVLLRTCIVIGWWIVPTVSAT</sequence>
<dbReference type="RefSeq" id="XP_043002674.1">
    <property type="nucleotide sequence ID" value="XM_043159076.1"/>
</dbReference>
<evidence type="ECO:0000256" key="1">
    <source>
        <dbReference type="SAM" id="MobiDB-lite"/>
    </source>
</evidence>
<keyword evidence="2" id="KW-1133">Transmembrane helix</keyword>
<feature type="region of interest" description="Disordered" evidence="1">
    <location>
        <begin position="1"/>
        <end position="22"/>
    </location>
</feature>
<dbReference type="InterPro" id="IPR010699">
    <property type="entry name" value="DUF1275"/>
</dbReference>
<dbReference type="KEGG" id="more:E1B28_002166"/>
<feature type="transmembrane region" description="Helical" evidence="2">
    <location>
        <begin position="220"/>
        <end position="237"/>
    </location>
</feature>
<evidence type="ECO:0000256" key="2">
    <source>
        <dbReference type="SAM" id="Phobius"/>
    </source>
</evidence>
<feature type="transmembrane region" description="Helical" evidence="2">
    <location>
        <begin position="103"/>
        <end position="123"/>
    </location>
</feature>
<feature type="transmembrane region" description="Helical" evidence="2">
    <location>
        <begin position="135"/>
        <end position="155"/>
    </location>
</feature>
<feature type="transmembrane region" description="Helical" evidence="2">
    <location>
        <begin position="242"/>
        <end position="263"/>
    </location>
</feature>
<gene>
    <name evidence="3" type="ORF">E1B28_002166</name>
</gene>
<dbReference type="Pfam" id="PF06912">
    <property type="entry name" value="DUF1275"/>
    <property type="match status" value="1"/>
</dbReference>
<dbReference type="GeneID" id="66071242"/>
<dbReference type="Proteomes" id="UP001049176">
    <property type="component" value="Chromosome 10"/>
</dbReference>